<dbReference type="PROSITE" id="PS51257">
    <property type="entry name" value="PROKAR_LIPOPROTEIN"/>
    <property type="match status" value="1"/>
</dbReference>
<feature type="chain" id="PRO_5011965163" evidence="1">
    <location>
        <begin position="20"/>
        <end position="210"/>
    </location>
</feature>
<dbReference type="SMART" id="SM00867">
    <property type="entry name" value="YceI"/>
    <property type="match status" value="1"/>
</dbReference>
<feature type="domain" description="Lipid/polyisoprenoid-binding YceI-like" evidence="2">
    <location>
        <begin position="44"/>
        <end position="209"/>
    </location>
</feature>
<dbReference type="PANTHER" id="PTHR34406:SF1">
    <property type="entry name" value="PROTEIN YCEI"/>
    <property type="match status" value="1"/>
</dbReference>
<sequence length="210" mass="22072">MKKIALLAIAASVVLASCAGNPEGKKAETTDSVETTAPAVEGVAYTVDAAASKVEWTGTKVTGAHHGVINITSGSLTTDTGKIIGGSFVLDMNTISSTDLEGEWKEKLDGHLKNEDFFDVAKFPEAKFDITSIAAGAAADDVKVSGNLTIKGVSKNISFDAKVLELTDAVVKVNADFNIAREDWGVSYSGKEDDLISKEINFKVSLTAKK</sequence>
<keyword evidence="1" id="KW-0732">Signal</keyword>
<accession>A0A1X7JJW7</accession>
<evidence type="ECO:0000256" key="1">
    <source>
        <dbReference type="SAM" id="SignalP"/>
    </source>
</evidence>
<dbReference type="STRING" id="561061.SAMN05660862_1778"/>
<feature type="signal peptide" evidence="1">
    <location>
        <begin position="1"/>
        <end position="19"/>
    </location>
</feature>
<dbReference type="RefSeq" id="WP_085472550.1">
    <property type="nucleotide sequence ID" value="NZ_FXAU01000003.1"/>
</dbReference>
<dbReference type="AlphaFoldDB" id="A0A1X7JJW7"/>
<organism evidence="3 4">
    <name type="scientific">Sphingobacterium psychroaquaticum</name>
    <dbReference type="NCBI Taxonomy" id="561061"/>
    <lineage>
        <taxon>Bacteria</taxon>
        <taxon>Pseudomonadati</taxon>
        <taxon>Bacteroidota</taxon>
        <taxon>Sphingobacteriia</taxon>
        <taxon>Sphingobacteriales</taxon>
        <taxon>Sphingobacteriaceae</taxon>
        <taxon>Sphingobacterium</taxon>
    </lineage>
</organism>
<dbReference type="Proteomes" id="UP000192980">
    <property type="component" value="Unassembled WGS sequence"/>
</dbReference>
<dbReference type="InterPro" id="IPR007372">
    <property type="entry name" value="Lipid/polyisoprenoid-bd_YceI"/>
</dbReference>
<dbReference type="Pfam" id="PF04264">
    <property type="entry name" value="YceI"/>
    <property type="match status" value="1"/>
</dbReference>
<evidence type="ECO:0000259" key="2">
    <source>
        <dbReference type="SMART" id="SM00867"/>
    </source>
</evidence>
<dbReference type="InterPro" id="IPR036761">
    <property type="entry name" value="TTHA0802/YceI-like_sf"/>
</dbReference>
<gene>
    <name evidence="3" type="ORF">SAMN05660862_1778</name>
</gene>
<evidence type="ECO:0000313" key="3">
    <source>
        <dbReference type="EMBL" id="SMG28090.1"/>
    </source>
</evidence>
<dbReference type="EMBL" id="FXAU01000003">
    <property type="protein sequence ID" value="SMG28090.1"/>
    <property type="molecule type" value="Genomic_DNA"/>
</dbReference>
<proteinExistence type="predicted"/>
<evidence type="ECO:0000313" key="4">
    <source>
        <dbReference type="Proteomes" id="UP000192980"/>
    </source>
</evidence>
<dbReference type="Gene3D" id="2.40.128.110">
    <property type="entry name" value="Lipid/polyisoprenoid-binding, YceI-like"/>
    <property type="match status" value="1"/>
</dbReference>
<dbReference type="PANTHER" id="PTHR34406">
    <property type="entry name" value="PROTEIN YCEI"/>
    <property type="match status" value="1"/>
</dbReference>
<dbReference type="OrthoDB" id="951410at2"/>
<protein>
    <submittedName>
        <fullName evidence="3">Polyisoprenoid-binding protein YceI</fullName>
    </submittedName>
</protein>
<dbReference type="SUPFAM" id="SSF101874">
    <property type="entry name" value="YceI-like"/>
    <property type="match status" value="1"/>
</dbReference>
<reference evidence="3 4" key="1">
    <citation type="submission" date="2017-04" db="EMBL/GenBank/DDBJ databases">
        <authorList>
            <person name="Afonso C.L."/>
            <person name="Miller P.J."/>
            <person name="Scott M.A."/>
            <person name="Spackman E."/>
            <person name="Goraichik I."/>
            <person name="Dimitrov K.M."/>
            <person name="Suarez D.L."/>
            <person name="Swayne D.E."/>
        </authorList>
    </citation>
    <scope>NUCLEOTIDE SEQUENCE [LARGE SCALE GENOMIC DNA]</scope>
    <source>
        <strain evidence="3 4">DSM 22418</strain>
    </source>
</reference>
<keyword evidence="4" id="KW-1185">Reference proteome</keyword>
<name>A0A1X7JJW7_9SPHI</name>